<dbReference type="RefSeq" id="XP_018064558.1">
    <property type="nucleotide sequence ID" value="XM_018216013.1"/>
</dbReference>
<dbReference type="SUPFAM" id="SSF63829">
    <property type="entry name" value="Calcium-dependent phosphotriesterase"/>
    <property type="match status" value="1"/>
</dbReference>
<proteinExistence type="predicted"/>
<dbReference type="InterPro" id="IPR052998">
    <property type="entry name" value="Hetero-Diels-Alderase-like"/>
</dbReference>
<keyword evidence="2" id="KW-1185">Reference proteome</keyword>
<dbReference type="GeneID" id="28825739"/>
<evidence type="ECO:0008006" key="3">
    <source>
        <dbReference type="Google" id="ProtNLM"/>
    </source>
</evidence>
<dbReference type="EMBL" id="KQ947430">
    <property type="protein sequence ID" value="KUJ10203.1"/>
    <property type="molecule type" value="Genomic_DNA"/>
</dbReference>
<accession>A0A132BD73</accession>
<dbReference type="KEGG" id="psco:LY89DRAFT_690005"/>
<dbReference type="OrthoDB" id="9977941at2759"/>
<dbReference type="Gene3D" id="2.120.10.30">
    <property type="entry name" value="TolB, C-terminal domain"/>
    <property type="match status" value="1"/>
</dbReference>
<dbReference type="PANTHER" id="PTHR42060">
    <property type="entry name" value="NHL REPEAT-CONTAINING PROTEIN-RELATED"/>
    <property type="match status" value="1"/>
</dbReference>
<sequence length="316" mass="34203">MAQTLVLNPPLPSHLVHQFPLPTFIENLAIRSNGQILITVVNTASLVLVDPSNPSTPIVVHKFEGVLAVTGVIEVEHDVFYIAAGNFDLMKGNESGSYSIWKVDMGSFEKEGQSKVEKLCDLTNAGLPNGFETLSNDKSFFLFADSEVGALVKVDVITGASEVWVQVDEMKCSPEGLKIGINGIKYRDGYVYWTNTSKQLFCRIKIDDHGKIVGEAEIVTKDILVDDFVFDKKGNAWMMTHSNNTVVVVKTDGSLVTAAGELNEMTVAGGTAGQFGRREDDQHILYVTTTGALSAPVGGDKVEGGKIVAIDTSKFE</sequence>
<gene>
    <name evidence="1" type="ORF">LY89DRAFT_690005</name>
</gene>
<dbReference type="InterPro" id="IPR011042">
    <property type="entry name" value="6-blade_b-propeller_TolB-like"/>
</dbReference>
<evidence type="ECO:0000313" key="1">
    <source>
        <dbReference type="EMBL" id="KUJ10203.1"/>
    </source>
</evidence>
<dbReference type="PANTHER" id="PTHR42060:SF1">
    <property type="entry name" value="NHL REPEAT-CONTAINING PROTEIN"/>
    <property type="match status" value="1"/>
</dbReference>
<dbReference type="InParanoid" id="A0A132BD73"/>
<name>A0A132BD73_MOLSC</name>
<dbReference type="Proteomes" id="UP000070700">
    <property type="component" value="Unassembled WGS sequence"/>
</dbReference>
<reference evidence="1 2" key="1">
    <citation type="submission" date="2015-10" db="EMBL/GenBank/DDBJ databases">
        <title>Full genome of DAOMC 229536 Phialocephala scopiformis, a fungal endophyte of spruce producing the potent anti-insectan compound rugulosin.</title>
        <authorList>
            <consortium name="DOE Joint Genome Institute"/>
            <person name="Walker A.K."/>
            <person name="Frasz S.L."/>
            <person name="Seifert K.A."/>
            <person name="Miller J.D."/>
            <person name="Mondo S.J."/>
            <person name="Labutti K."/>
            <person name="Lipzen A."/>
            <person name="Dockter R."/>
            <person name="Kennedy M."/>
            <person name="Grigoriev I.V."/>
            <person name="Spatafora J.W."/>
        </authorList>
    </citation>
    <scope>NUCLEOTIDE SEQUENCE [LARGE SCALE GENOMIC DNA]</scope>
    <source>
        <strain evidence="1 2">CBS 120377</strain>
    </source>
</reference>
<dbReference type="AlphaFoldDB" id="A0A132BD73"/>
<organism evidence="1 2">
    <name type="scientific">Mollisia scopiformis</name>
    <name type="common">Conifer needle endophyte fungus</name>
    <name type="synonym">Phialocephala scopiformis</name>
    <dbReference type="NCBI Taxonomy" id="149040"/>
    <lineage>
        <taxon>Eukaryota</taxon>
        <taxon>Fungi</taxon>
        <taxon>Dikarya</taxon>
        <taxon>Ascomycota</taxon>
        <taxon>Pezizomycotina</taxon>
        <taxon>Leotiomycetes</taxon>
        <taxon>Helotiales</taxon>
        <taxon>Mollisiaceae</taxon>
        <taxon>Mollisia</taxon>
    </lineage>
</organism>
<protein>
    <recommendedName>
        <fullName evidence="3">SMP-30/Gluconolactonase/LRE-like region domain-containing protein</fullName>
    </recommendedName>
</protein>
<evidence type="ECO:0000313" key="2">
    <source>
        <dbReference type="Proteomes" id="UP000070700"/>
    </source>
</evidence>